<sequence length="1078" mass="120697">MTGVNGSAQWTPSNAIAQPVLVDGCHIILETSHPDYMEKISRYLEDSVAPCDQNQGCNDPAGADSDSGDSLFLTQEPVPEAVRTGRRRHYYKSRSDPGSPSDLLESEDDDCHGESKAGKERRRKTCRLPKYNFPFLTERKWKSRSSLLPVQQNMSLHNHTMAGFFKCVRELWQGYQREETMESSLPTVDRDGEYISPLSEEEEERSEDEGIKVVEKKCFVVLSKAKRQQTWNKQLKQQRRTKTNDARQKKMEKTQGRQWKMLHKTPAKPFISKVTQLSSDTSDHGEFSGKGPVEKERNHECVRSDVNVPAQTETPKTERRLTRRKSKILQKAREEELQSSPKQCTQKDRETSTTETEAQTCAFHKDDDLPQTGQAEESQHLHLSLPDLISDTNDDRVCADTGVKKRKKKKKDKGGHESGEEGQGQQSQEEPRGLDAATCVTVELEETPSLSEDNGAEPPAPQPSDELQINENNCMEKLSQDDNALSREEGDIPDSKQKKQKRKKKASVEEEVSGNLESDVRMTDSVFSVSCNGEDSGQVKKKKKKRKRSAEDAGQSVAEPLNNVAAIEKEKKQRKKEGRILITEECVKEEVSNGALDQPPMSPRHLEEYGHCLESTAPSEETLESTYFKRKKHKKKHQPSTNDACQDGEMVADVSFSNDALTLSENVGMPLKKKKKKKKEKTLSEDVEISQTPEENEKVENLNNTQKTKEGLEDTDTKVTKKKKRKMREISSSNISEDGVAQSDDSVSVWKKEKKGTSSFLVADAEETDAAPHVEPNCPSQLADAHVWGAERPVSPAGFRTESAEVAGNLDELNGRVRKKKKKRKMSVGEDRVEKHHGQNFEEPNETCLSPLPENTNAEVKRKKKRTRNESESVTPVERLESSADVGHSPSDEAVVLKKKKKKKCQDEHCYVMQESPPTATQSTLNNCRSASHKKGGKQLTDPLAAESDHGRTAEISHDGGTSDQATTETMSAVDHASPSSETNQASNDRRDKKKKKKLKSADSPEGTKSAELVPQENKKKKKKERNEQSAVPSLASSSPVLSETSLSKCKMSSSDSVVKKQVKRRLHNPNEDFLTDC</sequence>
<evidence type="ECO:0000313" key="1">
    <source>
        <dbReference type="EMBL" id="KAI3373471.1"/>
    </source>
</evidence>
<evidence type="ECO:0000313" key="2">
    <source>
        <dbReference type="Proteomes" id="UP000831701"/>
    </source>
</evidence>
<reference evidence="1" key="1">
    <citation type="submission" date="2022-04" db="EMBL/GenBank/DDBJ databases">
        <title>Jade perch genome.</title>
        <authorList>
            <person name="Chao B."/>
        </authorList>
    </citation>
    <scope>NUCLEOTIDE SEQUENCE</scope>
    <source>
        <strain evidence="1">CB-2022</strain>
    </source>
</reference>
<accession>A0ACB8X0H3</accession>
<dbReference type="EMBL" id="CM041534">
    <property type="protein sequence ID" value="KAI3373471.1"/>
    <property type="molecule type" value="Genomic_DNA"/>
</dbReference>
<proteinExistence type="predicted"/>
<keyword evidence="2" id="KW-1185">Reference proteome</keyword>
<dbReference type="Proteomes" id="UP000831701">
    <property type="component" value="Chromosome 4"/>
</dbReference>
<organism evidence="1 2">
    <name type="scientific">Scortum barcoo</name>
    <name type="common">barcoo grunter</name>
    <dbReference type="NCBI Taxonomy" id="214431"/>
    <lineage>
        <taxon>Eukaryota</taxon>
        <taxon>Metazoa</taxon>
        <taxon>Chordata</taxon>
        <taxon>Craniata</taxon>
        <taxon>Vertebrata</taxon>
        <taxon>Euteleostomi</taxon>
        <taxon>Actinopterygii</taxon>
        <taxon>Neopterygii</taxon>
        <taxon>Teleostei</taxon>
        <taxon>Neoteleostei</taxon>
        <taxon>Acanthomorphata</taxon>
        <taxon>Eupercaria</taxon>
        <taxon>Centrarchiformes</taxon>
        <taxon>Terapontoidei</taxon>
        <taxon>Terapontidae</taxon>
        <taxon>Scortum</taxon>
    </lineage>
</organism>
<gene>
    <name evidence="1" type="ORF">L3Q82_022083</name>
</gene>
<protein>
    <submittedName>
        <fullName evidence="1">Uncharacterized protein</fullName>
    </submittedName>
</protein>
<comment type="caution">
    <text evidence="1">The sequence shown here is derived from an EMBL/GenBank/DDBJ whole genome shotgun (WGS) entry which is preliminary data.</text>
</comment>
<name>A0ACB8X0H3_9TELE</name>